<dbReference type="SUPFAM" id="SSF51445">
    <property type="entry name" value="(Trans)glycosidases"/>
    <property type="match status" value="1"/>
</dbReference>
<reference evidence="4" key="1">
    <citation type="submission" date="2017-10" db="EMBL/GenBank/DDBJ databases">
        <title>Massilia psychrophilum sp. nov., a novel purple-pigmented bacterium isolated from Tianshan glacier, Xinjiang Municipality, China.</title>
        <authorList>
            <person name="Wang H."/>
        </authorList>
    </citation>
    <scope>NUCLEOTIDE SEQUENCE [LARGE SCALE GENOMIC DNA]</scope>
    <source>
        <strain evidence="4">B2</strain>
    </source>
</reference>
<evidence type="ECO:0000313" key="5">
    <source>
        <dbReference type="Proteomes" id="UP000229897"/>
    </source>
</evidence>
<evidence type="ECO:0000259" key="3">
    <source>
        <dbReference type="PROSITE" id="PS51910"/>
    </source>
</evidence>
<dbReference type="EMBL" id="CP024608">
    <property type="protein sequence ID" value="ATQ76134.1"/>
    <property type="molecule type" value="Genomic_DNA"/>
</dbReference>
<proteinExistence type="predicted"/>
<protein>
    <recommendedName>
        <fullName evidence="3">GH18 domain-containing protein</fullName>
    </recommendedName>
</protein>
<dbReference type="InterPro" id="IPR017853">
    <property type="entry name" value="GH"/>
</dbReference>
<evidence type="ECO:0000256" key="2">
    <source>
        <dbReference type="ARBA" id="ARBA00023295"/>
    </source>
</evidence>
<dbReference type="PROSITE" id="PS51910">
    <property type="entry name" value="GH18_2"/>
    <property type="match status" value="1"/>
</dbReference>
<dbReference type="GO" id="GO:0004553">
    <property type="term" value="F:hydrolase activity, hydrolyzing O-glycosyl compounds"/>
    <property type="evidence" value="ECO:0007669"/>
    <property type="project" value="InterPro"/>
</dbReference>
<dbReference type="PROSITE" id="PS01095">
    <property type="entry name" value="GH18_1"/>
    <property type="match status" value="1"/>
</dbReference>
<keyword evidence="1" id="KW-0378">Hydrolase</keyword>
<evidence type="ECO:0000313" key="4">
    <source>
        <dbReference type="EMBL" id="ATQ76134.1"/>
    </source>
</evidence>
<organism evidence="4 5">
    <name type="scientific">Massilia violaceinigra</name>
    <dbReference type="NCBI Taxonomy" id="2045208"/>
    <lineage>
        <taxon>Bacteria</taxon>
        <taxon>Pseudomonadati</taxon>
        <taxon>Pseudomonadota</taxon>
        <taxon>Betaproteobacteria</taxon>
        <taxon>Burkholderiales</taxon>
        <taxon>Oxalobacteraceae</taxon>
        <taxon>Telluria group</taxon>
        <taxon>Massilia</taxon>
    </lineage>
</organism>
<name>A0A2D2DMB9_9BURK</name>
<dbReference type="GO" id="GO:0005975">
    <property type="term" value="P:carbohydrate metabolic process"/>
    <property type="evidence" value="ECO:0007669"/>
    <property type="project" value="InterPro"/>
</dbReference>
<dbReference type="KEGG" id="mass:CR152_17530"/>
<feature type="domain" description="GH18" evidence="3">
    <location>
        <begin position="56"/>
        <end position="306"/>
    </location>
</feature>
<sequence length="322" mass="34314">MLVSNPAWPSPRQLNAGDCAFFTGTPSPGSAPQADAYTKTGMSIAYVNHLSPENLLKVLCYVDTDGNAAVDVVCIFAANLNATLPPDYTALAPRITPPPGGTYACANERTLNTLNSGAIATLQLRGITVLLTFLGNNDAAGWSNFPTAELAGNFVDQLAHVVSTYGLDGIDIDDEYSDRPPSPVMPLVTVTSMIKKAMPDKILSKALFQDLDAFQPVYNNMTLGETLTYGWEMSYGGDPASRLSPYTEFMKPATLALGFEAPSGLPVARTVEWLKEGGYAGAMVYAFEMDDDANLLGELIIKWCGPDAWCKSDQCADGTAPG</sequence>
<keyword evidence="5" id="KW-1185">Reference proteome</keyword>
<evidence type="ECO:0000256" key="1">
    <source>
        <dbReference type="ARBA" id="ARBA00022801"/>
    </source>
</evidence>
<keyword evidence="2" id="KW-0326">Glycosidase</keyword>
<dbReference type="OrthoDB" id="9775889at2"/>
<dbReference type="Gene3D" id="3.20.20.80">
    <property type="entry name" value="Glycosidases"/>
    <property type="match status" value="1"/>
</dbReference>
<accession>A0A2D2DMB9</accession>
<dbReference type="AlphaFoldDB" id="A0A2D2DMB9"/>
<dbReference type="InterPro" id="IPR001579">
    <property type="entry name" value="Glyco_hydro_18_chit_AS"/>
</dbReference>
<dbReference type="Proteomes" id="UP000229897">
    <property type="component" value="Chromosome"/>
</dbReference>
<dbReference type="InterPro" id="IPR001223">
    <property type="entry name" value="Glyco_hydro18_cat"/>
</dbReference>
<gene>
    <name evidence="4" type="ORF">CR152_17530</name>
</gene>